<gene>
    <name evidence="2" type="ORF">FEHR0123_LOCUS2320</name>
</gene>
<evidence type="ECO:0000256" key="1">
    <source>
        <dbReference type="SAM" id="Phobius"/>
    </source>
</evidence>
<accession>A0A7S3HXK0</accession>
<keyword evidence="1" id="KW-1133">Transmembrane helix</keyword>
<evidence type="ECO:0000313" key="2">
    <source>
        <dbReference type="EMBL" id="CAE0307413.1"/>
    </source>
</evidence>
<name>A0A7S3HXK0_9SPIT</name>
<proteinExistence type="predicted"/>
<dbReference type="AlphaFoldDB" id="A0A7S3HXK0"/>
<protein>
    <submittedName>
        <fullName evidence="2">Uncharacterized protein</fullName>
    </submittedName>
</protein>
<dbReference type="EMBL" id="HBIE01007224">
    <property type="protein sequence ID" value="CAE0307413.1"/>
    <property type="molecule type" value="Transcribed_RNA"/>
</dbReference>
<keyword evidence="1" id="KW-0812">Transmembrane</keyword>
<feature type="transmembrane region" description="Helical" evidence="1">
    <location>
        <begin position="38"/>
        <end position="56"/>
    </location>
</feature>
<keyword evidence="1" id="KW-0472">Membrane</keyword>
<reference evidence="2" key="1">
    <citation type="submission" date="2021-01" db="EMBL/GenBank/DDBJ databases">
        <authorList>
            <person name="Corre E."/>
            <person name="Pelletier E."/>
            <person name="Niang G."/>
            <person name="Scheremetjew M."/>
            <person name="Finn R."/>
            <person name="Kale V."/>
            <person name="Holt S."/>
            <person name="Cochrane G."/>
            <person name="Meng A."/>
            <person name="Brown T."/>
            <person name="Cohen L."/>
        </authorList>
    </citation>
    <scope>NUCLEOTIDE SEQUENCE</scope>
    <source>
        <strain evidence="2">Fehren 1</strain>
    </source>
</reference>
<sequence>MLSWAFILRSAMITSLLFAALLLVLVVAIPSASRRLASSPVFLAVVVIVTAALPLLNRRRRINNLRVFVVRKPHHHQLELFEVDLTIPIDVDFAHYFFPNGSILADIVAEDLGDLSTIDGAAAVFVKQFEGRSHVWLVQKLLLLYCGRAPLVEVDLTAAIHVSHKENSEGALVNHLRVLVRVKAPVAANELVPLNKTITVLVKLKESRLELRQLLLCGQMRRHKCQRSLLQLRVVFELSEVAKCVLHESLVGRPPLHLLGDPGIGKGILRCDAFDRVSIQQLFQETFCFFADVLPLFFSELPGTVKVLHFFQDLFVTTTKGRHSAEQNVENDSDTPHVALLVVIAEEHFWRDVVRRAVELSHLVVSFLIVMRCAEVDYLERDIVRFELNQNILRLQVTVRDLVRVAVCHRHQDFLDDRSCLLFVKLLEVQNCLEQLLPVAKFSYQVDLVLAHVDFVQPQNVWVVEVLENINFVHQTHALLTTHAKLVDYFDSTKLIVRPESRLFDLAKGTCSDGSAWGHLVFLLKQLHILVLHYEVPVRSLNVIHASQVVFLAHRDESSLARLPLAALRLLHVCTAHLS</sequence>
<organism evidence="2">
    <name type="scientific">Favella ehrenbergii</name>
    <dbReference type="NCBI Taxonomy" id="182087"/>
    <lineage>
        <taxon>Eukaryota</taxon>
        <taxon>Sar</taxon>
        <taxon>Alveolata</taxon>
        <taxon>Ciliophora</taxon>
        <taxon>Intramacronucleata</taxon>
        <taxon>Spirotrichea</taxon>
        <taxon>Choreotrichia</taxon>
        <taxon>Tintinnida</taxon>
        <taxon>Xystonellidae</taxon>
        <taxon>Favella</taxon>
    </lineage>
</organism>